<dbReference type="SUPFAM" id="SSF158452">
    <property type="entry name" value="YqcC-like"/>
    <property type="match status" value="1"/>
</dbReference>
<dbReference type="InterPro" id="IPR023376">
    <property type="entry name" value="YqcC-like_dom"/>
</dbReference>
<dbReference type="EMBL" id="LAZR01000209">
    <property type="protein sequence ID" value="KKN81827.1"/>
    <property type="molecule type" value="Genomic_DNA"/>
</dbReference>
<comment type="caution">
    <text evidence="2">The sequence shown here is derived from an EMBL/GenBank/DDBJ whole genome shotgun (WGS) entry which is preliminary data.</text>
</comment>
<name>A0A0F9U3E3_9ZZZZ</name>
<evidence type="ECO:0000313" key="2">
    <source>
        <dbReference type="EMBL" id="KKN81827.1"/>
    </source>
</evidence>
<protein>
    <recommendedName>
        <fullName evidence="1">YqcC-like domain-containing protein</fullName>
    </recommendedName>
</protein>
<accession>A0A0F9U3E3</accession>
<organism evidence="2">
    <name type="scientific">marine sediment metagenome</name>
    <dbReference type="NCBI Taxonomy" id="412755"/>
    <lineage>
        <taxon>unclassified sequences</taxon>
        <taxon>metagenomes</taxon>
        <taxon>ecological metagenomes</taxon>
    </lineage>
</organism>
<proteinExistence type="predicted"/>
<sequence length="118" mass="13268">MRPDQWAALADALLALESELRSLGLWSEVRPEPERLSSTTPFCVDTLDFEHWLQWVFIPRMVTVINQRASLPAKCEIQPVAEVAFAPFGRRKLALLLVIAEVDRLTSLLAQSKPISQG</sequence>
<dbReference type="Gene3D" id="1.20.1440.40">
    <property type="entry name" value="YqcC-like"/>
    <property type="match status" value="1"/>
</dbReference>
<dbReference type="InterPro" id="IPR007384">
    <property type="entry name" value="UCP006257"/>
</dbReference>
<dbReference type="PANTHER" id="PTHR39586:SF1">
    <property type="entry name" value="CYTOPLASMIC PROTEIN"/>
    <property type="match status" value="1"/>
</dbReference>
<dbReference type="PANTHER" id="PTHR39586">
    <property type="entry name" value="CYTOPLASMIC PROTEIN-RELATED"/>
    <property type="match status" value="1"/>
</dbReference>
<dbReference type="GO" id="GO:0044010">
    <property type="term" value="P:single-species biofilm formation"/>
    <property type="evidence" value="ECO:0007669"/>
    <property type="project" value="TreeGrafter"/>
</dbReference>
<dbReference type="PIRSF" id="PIRSF006257">
    <property type="entry name" value="UCP006257"/>
    <property type="match status" value="1"/>
</dbReference>
<dbReference type="AlphaFoldDB" id="A0A0F9U3E3"/>
<feature type="domain" description="YqcC-like" evidence="1">
    <location>
        <begin position="9"/>
        <end position="105"/>
    </location>
</feature>
<dbReference type="Pfam" id="PF04287">
    <property type="entry name" value="DUF446"/>
    <property type="match status" value="1"/>
</dbReference>
<dbReference type="InterPro" id="IPR036814">
    <property type="entry name" value="YqcC-like_sf"/>
</dbReference>
<gene>
    <name evidence="2" type="ORF">LCGC14_0315000</name>
</gene>
<evidence type="ECO:0000259" key="1">
    <source>
        <dbReference type="Pfam" id="PF04287"/>
    </source>
</evidence>
<reference evidence="2" key="1">
    <citation type="journal article" date="2015" name="Nature">
        <title>Complex archaea that bridge the gap between prokaryotes and eukaryotes.</title>
        <authorList>
            <person name="Spang A."/>
            <person name="Saw J.H."/>
            <person name="Jorgensen S.L."/>
            <person name="Zaremba-Niedzwiedzka K."/>
            <person name="Martijn J."/>
            <person name="Lind A.E."/>
            <person name="van Eijk R."/>
            <person name="Schleper C."/>
            <person name="Guy L."/>
            <person name="Ettema T.J."/>
        </authorList>
    </citation>
    <scope>NUCLEOTIDE SEQUENCE</scope>
</reference>